<evidence type="ECO:0008006" key="6">
    <source>
        <dbReference type="Google" id="ProtNLM"/>
    </source>
</evidence>
<dbReference type="PANTHER" id="PTHR44858">
    <property type="entry name" value="TETRATRICOPEPTIDE REPEAT PROTEIN 6"/>
    <property type="match status" value="1"/>
</dbReference>
<evidence type="ECO:0000313" key="5">
    <source>
        <dbReference type="Proteomes" id="UP001597110"/>
    </source>
</evidence>
<dbReference type="PROSITE" id="PS51257">
    <property type="entry name" value="PROKAR_LIPOPROTEIN"/>
    <property type="match status" value="1"/>
</dbReference>
<keyword evidence="2 3" id="KW-0802">TPR repeat</keyword>
<accession>A0ABW2Y9V1</accession>
<evidence type="ECO:0000313" key="4">
    <source>
        <dbReference type="EMBL" id="MFD0725231.1"/>
    </source>
</evidence>
<gene>
    <name evidence="4" type="ORF">ACFQ0E_06400</name>
</gene>
<protein>
    <recommendedName>
        <fullName evidence="6">Tetratricopeptide repeat protein</fullName>
    </recommendedName>
</protein>
<name>A0ABW2Y9V1_9GAMM</name>
<reference evidence="5" key="1">
    <citation type="journal article" date="2019" name="Int. J. Syst. Evol. Microbiol.">
        <title>The Global Catalogue of Microorganisms (GCM) 10K type strain sequencing project: providing services to taxonomists for standard genome sequencing and annotation.</title>
        <authorList>
            <consortium name="The Broad Institute Genomics Platform"/>
            <consortium name="The Broad Institute Genome Sequencing Center for Infectious Disease"/>
            <person name="Wu L."/>
            <person name="Ma J."/>
        </authorList>
    </citation>
    <scope>NUCLEOTIDE SEQUENCE [LARGE SCALE GENOMIC DNA]</scope>
    <source>
        <strain evidence="5">CCUG 55585</strain>
    </source>
</reference>
<dbReference type="PROSITE" id="PS50005">
    <property type="entry name" value="TPR"/>
    <property type="match status" value="1"/>
</dbReference>
<evidence type="ECO:0000256" key="3">
    <source>
        <dbReference type="PROSITE-ProRule" id="PRU00339"/>
    </source>
</evidence>
<dbReference type="InterPro" id="IPR019734">
    <property type="entry name" value="TPR_rpt"/>
</dbReference>
<keyword evidence="1" id="KW-0677">Repeat</keyword>
<dbReference type="PANTHER" id="PTHR44858:SF1">
    <property type="entry name" value="UDP-N-ACETYLGLUCOSAMINE--PEPTIDE N-ACETYLGLUCOSAMINYLTRANSFERASE SPINDLY-RELATED"/>
    <property type="match status" value="1"/>
</dbReference>
<dbReference type="SUPFAM" id="SSF48452">
    <property type="entry name" value="TPR-like"/>
    <property type="match status" value="1"/>
</dbReference>
<dbReference type="Gene3D" id="1.25.40.10">
    <property type="entry name" value="Tetratricopeptide repeat domain"/>
    <property type="match status" value="1"/>
</dbReference>
<feature type="repeat" description="TPR" evidence="3">
    <location>
        <begin position="370"/>
        <end position="403"/>
    </location>
</feature>
<keyword evidence="5" id="KW-1185">Reference proteome</keyword>
<dbReference type="RefSeq" id="WP_386822840.1">
    <property type="nucleotide sequence ID" value="NZ_JBHTIF010000001.1"/>
</dbReference>
<evidence type="ECO:0000256" key="2">
    <source>
        <dbReference type="ARBA" id="ARBA00022803"/>
    </source>
</evidence>
<sequence>MRAIVMGVGLAVAVLATGCKKEAQDTGPQLPIPQCGNAEYDEKAFAVLVRAMDRTGDIAEVNRRFAQHRATLEGLLAQRHPQLMPRLKPVLDQAFADARLRERTACLLTGISGQREGIASMDAWSRKPETRAITTAIWTRKPAPSEEEDAKMTDKRRALLRGIASAMLLQRIQANIDAVAKDEAAALAVVLESAPQAAPPKPSPVAMETVVDGWLAPALVKIPDGDLADYLNFVEGTFAGDYYVALNSAFDFRAGAWYEQLVEQFDRNNVQTVLPGGAAGKEALVADARRSLHQIGTPAAAADAQVKLAQAERMDPADAAIKTLLAEAALMTAPRMPVTGEQLRAVIQAPNYEQADRFLAKAIELKPDLADAHVQQGRLRYLQGRDDEAATAFDTASKIEPEHPLLNLLRGDLAYAKQDYAAAANYLQAALGQPEGRVHVHVTALNHLQVVLRKTGRMAEYPRIVNAFLARNPQAWNVRLDFADYLLTDNARAEVVLQVIEPVPDDWFPARKVPIVAAALIRKAAERLDKDGKPIGASQVAMQRLLAMAPEPRALGEGICRSGVETTVAKMVLDTSPAPKVAATSLVVCSLRWQNARMAYGIAPLADAVALSGPLPELNNDSPLCYAAATRNVRGFMGLAKLQVNPAQRCNDGDTIAARLQRLSYGSDTGVAQMLDALNRFYRKA</sequence>
<organism evidence="4 5">
    <name type="scientific">Lysobacter brunescens</name>
    <dbReference type="NCBI Taxonomy" id="262323"/>
    <lineage>
        <taxon>Bacteria</taxon>
        <taxon>Pseudomonadati</taxon>
        <taxon>Pseudomonadota</taxon>
        <taxon>Gammaproteobacteria</taxon>
        <taxon>Lysobacterales</taxon>
        <taxon>Lysobacteraceae</taxon>
        <taxon>Lysobacter</taxon>
    </lineage>
</organism>
<proteinExistence type="predicted"/>
<comment type="caution">
    <text evidence="4">The sequence shown here is derived from an EMBL/GenBank/DDBJ whole genome shotgun (WGS) entry which is preliminary data.</text>
</comment>
<dbReference type="InterPro" id="IPR011990">
    <property type="entry name" value="TPR-like_helical_dom_sf"/>
</dbReference>
<evidence type="ECO:0000256" key="1">
    <source>
        <dbReference type="ARBA" id="ARBA00022737"/>
    </source>
</evidence>
<dbReference type="InterPro" id="IPR050498">
    <property type="entry name" value="Ycf3"/>
</dbReference>
<dbReference type="EMBL" id="JBHTIF010000001">
    <property type="protein sequence ID" value="MFD0725231.1"/>
    <property type="molecule type" value="Genomic_DNA"/>
</dbReference>
<dbReference type="SMART" id="SM00028">
    <property type="entry name" value="TPR"/>
    <property type="match status" value="2"/>
</dbReference>
<dbReference type="Proteomes" id="UP001597110">
    <property type="component" value="Unassembled WGS sequence"/>
</dbReference>